<reference evidence="4 5" key="1">
    <citation type="submission" date="2024-05" db="EMBL/GenBank/DDBJ databases">
        <title>A draft genome resource for the thread blight pathogen Marasmius tenuissimus strain MS-2.</title>
        <authorList>
            <person name="Yulfo-Soto G.E."/>
            <person name="Baruah I.K."/>
            <person name="Amoako-Attah I."/>
            <person name="Bukari Y."/>
            <person name="Meinhardt L.W."/>
            <person name="Bailey B.A."/>
            <person name="Cohen S.P."/>
        </authorList>
    </citation>
    <scope>NUCLEOTIDE SEQUENCE [LARGE SCALE GENOMIC DNA]</scope>
    <source>
        <strain evidence="4 5">MS-2</strain>
    </source>
</reference>
<dbReference type="EMBL" id="JBBXMP010000015">
    <property type="protein sequence ID" value="KAL0068940.1"/>
    <property type="molecule type" value="Genomic_DNA"/>
</dbReference>
<feature type="domain" description="WH1" evidence="3">
    <location>
        <begin position="22"/>
        <end position="162"/>
    </location>
</feature>
<dbReference type="InterPro" id="IPR000697">
    <property type="entry name" value="WH1/EVH1_dom"/>
</dbReference>
<feature type="domain" description="CRIB" evidence="2">
    <location>
        <begin position="209"/>
        <end position="224"/>
    </location>
</feature>
<name>A0ABR3A4Q3_9AGAR</name>
<accession>A0ABR3A4Q3</accession>
<organism evidence="4 5">
    <name type="scientific">Marasmius tenuissimus</name>
    <dbReference type="NCBI Taxonomy" id="585030"/>
    <lineage>
        <taxon>Eukaryota</taxon>
        <taxon>Fungi</taxon>
        <taxon>Dikarya</taxon>
        <taxon>Basidiomycota</taxon>
        <taxon>Agaricomycotina</taxon>
        <taxon>Agaricomycetes</taxon>
        <taxon>Agaricomycetidae</taxon>
        <taxon>Agaricales</taxon>
        <taxon>Marasmiineae</taxon>
        <taxon>Marasmiaceae</taxon>
        <taxon>Marasmius</taxon>
    </lineage>
</organism>
<evidence type="ECO:0000313" key="5">
    <source>
        <dbReference type="Proteomes" id="UP001437256"/>
    </source>
</evidence>
<feature type="compositionally biased region" description="Low complexity" evidence="1">
    <location>
        <begin position="70"/>
        <end position="86"/>
    </location>
</feature>
<proteinExistence type="predicted"/>
<evidence type="ECO:0000259" key="3">
    <source>
        <dbReference type="PROSITE" id="PS50229"/>
    </source>
</evidence>
<dbReference type="Proteomes" id="UP001437256">
    <property type="component" value="Unassembled WGS sequence"/>
</dbReference>
<dbReference type="InterPro" id="IPR011993">
    <property type="entry name" value="PH-like_dom_sf"/>
</dbReference>
<comment type="caution">
    <text evidence="4">The sequence shown here is derived from an EMBL/GenBank/DDBJ whole genome shotgun (WGS) entry which is preliminary data.</text>
</comment>
<feature type="region of interest" description="Disordered" evidence="1">
    <location>
        <begin position="62"/>
        <end position="87"/>
    </location>
</feature>
<dbReference type="PROSITE" id="PS50108">
    <property type="entry name" value="CRIB"/>
    <property type="match status" value="1"/>
</dbReference>
<dbReference type="SUPFAM" id="SSF50729">
    <property type="entry name" value="PH domain-like"/>
    <property type="match status" value="1"/>
</dbReference>
<evidence type="ECO:0000256" key="1">
    <source>
        <dbReference type="SAM" id="MobiDB-lite"/>
    </source>
</evidence>
<sequence>MISQLLSTGHEARSSSRISTALVSHNRIPLVETSAKLYHAKFGADTPDWQYFHQKGKIVFGKDEECPPETGSTGSGSTSTSSLSAGHDTGISDAEHYWFRLMDPSTGKVDWLFPVPENFTYTMEKPFFHMFTGRSRLWGFLFEDDAEGNAFGEVVKKHLPPPTMAKTTGTTRPRLPPVRSRTTFRIKSLRSRQKSVASEHAPKVSAGMISVPRSNSFMHLGHIGLSRDGEVEHSGDIDPSWARILTEPPTKGDQKPTRTKEAGCFQVFI</sequence>
<dbReference type="Pfam" id="PF00568">
    <property type="entry name" value="WH1"/>
    <property type="match status" value="1"/>
</dbReference>
<keyword evidence="5" id="KW-1185">Reference proteome</keyword>
<dbReference type="PROSITE" id="PS50229">
    <property type="entry name" value="WH1"/>
    <property type="match status" value="1"/>
</dbReference>
<dbReference type="InterPro" id="IPR000095">
    <property type="entry name" value="CRIB_dom"/>
</dbReference>
<dbReference type="SMART" id="SM00461">
    <property type="entry name" value="WH1"/>
    <property type="match status" value="1"/>
</dbReference>
<evidence type="ECO:0008006" key="6">
    <source>
        <dbReference type="Google" id="ProtNLM"/>
    </source>
</evidence>
<gene>
    <name evidence="4" type="ORF">AAF712_003933</name>
</gene>
<evidence type="ECO:0000259" key="2">
    <source>
        <dbReference type="PROSITE" id="PS50108"/>
    </source>
</evidence>
<protein>
    <recommendedName>
        <fullName evidence="6">CRIB domain-containing protein</fullName>
    </recommendedName>
</protein>
<evidence type="ECO:0000313" key="4">
    <source>
        <dbReference type="EMBL" id="KAL0068940.1"/>
    </source>
</evidence>
<dbReference type="Gene3D" id="2.30.29.30">
    <property type="entry name" value="Pleckstrin-homology domain (PH domain)/Phosphotyrosine-binding domain (PTB)"/>
    <property type="match status" value="1"/>
</dbReference>